<sequence length="238" mass="28777">MYDLNNKVTLSMIVHNEADRYLSKALLMHREYIQEAVIIDDGSTDNTAEICKDLLHGIPLRLITNAKSAFHNEVELRQQQWKETVSGNPDWILSLDADEMFEPNAKNMIDEIVSQSDYDAVYFRLYDMWSETHYRDDAYWNAHQSYRPFLVRYRPEINYTWKQTPQHCGRFPLEVTHFSYWCHPLRLKHFGWADEQDRRYKYERYMKLDSEMKYGWKEQYESILDESPHLVVWEDEVK</sequence>
<dbReference type="Proteomes" id="UP001519272">
    <property type="component" value="Unassembled WGS sequence"/>
</dbReference>
<dbReference type="SUPFAM" id="SSF53448">
    <property type="entry name" value="Nucleotide-diphospho-sugar transferases"/>
    <property type="match status" value="1"/>
</dbReference>
<dbReference type="PANTHER" id="PTHR43630:SF2">
    <property type="entry name" value="GLYCOSYLTRANSFERASE"/>
    <property type="match status" value="1"/>
</dbReference>
<evidence type="ECO:0000313" key="1">
    <source>
        <dbReference type="EMBL" id="MBP1905252.1"/>
    </source>
</evidence>
<reference evidence="1 2" key="1">
    <citation type="submission" date="2021-03" db="EMBL/GenBank/DDBJ databases">
        <title>Genomic Encyclopedia of Type Strains, Phase IV (KMG-IV): sequencing the most valuable type-strain genomes for metagenomic binning, comparative biology and taxonomic classification.</title>
        <authorList>
            <person name="Goeker M."/>
        </authorList>
    </citation>
    <scope>NUCLEOTIDE SEQUENCE [LARGE SCALE GENOMIC DNA]</scope>
    <source>
        <strain evidence="1 2">DSM 14349</strain>
    </source>
</reference>
<dbReference type="InterPro" id="IPR029044">
    <property type="entry name" value="Nucleotide-diphossugar_trans"/>
</dbReference>
<gene>
    <name evidence="1" type="ORF">J2Z32_001880</name>
</gene>
<keyword evidence="2" id="KW-1185">Reference proteome</keyword>
<organism evidence="1 2">
    <name type="scientific">Paenibacillus turicensis</name>
    <dbReference type="NCBI Taxonomy" id="160487"/>
    <lineage>
        <taxon>Bacteria</taxon>
        <taxon>Bacillati</taxon>
        <taxon>Bacillota</taxon>
        <taxon>Bacilli</taxon>
        <taxon>Bacillales</taxon>
        <taxon>Paenibacillaceae</taxon>
        <taxon>Paenibacillus</taxon>
    </lineage>
</organism>
<evidence type="ECO:0000313" key="2">
    <source>
        <dbReference type="Proteomes" id="UP001519272"/>
    </source>
</evidence>
<dbReference type="Pfam" id="PF13704">
    <property type="entry name" value="Glyco_tranf_2_4"/>
    <property type="match status" value="1"/>
</dbReference>
<accession>A0ABS4FRP3</accession>
<proteinExistence type="predicted"/>
<dbReference type="Gene3D" id="3.90.550.10">
    <property type="entry name" value="Spore Coat Polysaccharide Biosynthesis Protein SpsA, Chain A"/>
    <property type="match status" value="1"/>
</dbReference>
<dbReference type="PANTHER" id="PTHR43630">
    <property type="entry name" value="POLY-BETA-1,6-N-ACETYL-D-GLUCOSAMINE SYNTHASE"/>
    <property type="match status" value="1"/>
</dbReference>
<dbReference type="EMBL" id="JAGGKG010000007">
    <property type="protein sequence ID" value="MBP1905252.1"/>
    <property type="molecule type" value="Genomic_DNA"/>
</dbReference>
<name>A0ABS4FRP3_9BACL</name>
<comment type="caution">
    <text evidence="1">The sequence shown here is derived from an EMBL/GenBank/DDBJ whole genome shotgun (WGS) entry which is preliminary data.</text>
</comment>
<dbReference type="RefSeq" id="WP_210088884.1">
    <property type="nucleotide sequence ID" value="NZ_JAGGKG010000007.1"/>
</dbReference>
<protein>
    <submittedName>
        <fullName evidence="1">Glycosyltransferase involved in cell wall biosynthesis</fullName>
    </submittedName>
</protein>